<dbReference type="AlphaFoldDB" id="A0A8T1PB98"/>
<dbReference type="EMBL" id="CM031818">
    <property type="protein sequence ID" value="KAG6638813.1"/>
    <property type="molecule type" value="Genomic_DNA"/>
</dbReference>
<reference evidence="2" key="1">
    <citation type="submission" date="2020-12" db="EMBL/GenBank/DDBJ databases">
        <title>WGS assembly of Carya illinoinensis cv. Pawnee.</title>
        <authorList>
            <person name="Platts A."/>
            <person name="Shu S."/>
            <person name="Wright S."/>
            <person name="Barry K."/>
            <person name="Edger P."/>
            <person name="Pires J.C."/>
            <person name="Schmutz J."/>
        </authorList>
    </citation>
    <scope>NUCLEOTIDE SEQUENCE</scope>
    <source>
        <tissue evidence="2">Leaf</tissue>
    </source>
</reference>
<feature type="region of interest" description="Disordered" evidence="1">
    <location>
        <begin position="278"/>
        <end position="301"/>
    </location>
</feature>
<dbReference type="Pfam" id="PF05097">
    <property type="entry name" value="DUF688"/>
    <property type="match status" value="1"/>
</dbReference>
<feature type="region of interest" description="Disordered" evidence="1">
    <location>
        <begin position="183"/>
        <end position="218"/>
    </location>
</feature>
<feature type="region of interest" description="Disordered" evidence="1">
    <location>
        <begin position="98"/>
        <end position="122"/>
    </location>
</feature>
<organism evidence="2 3">
    <name type="scientific">Carya illinoinensis</name>
    <name type="common">Pecan</name>
    <dbReference type="NCBI Taxonomy" id="32201"/>
    <lineage>
        <taxon>Eukaryota</taxon>
        <taxon>Viridiplantae</taxon>
        <taxon>Streptophyta</taxon>
        <taxon>Embryophyta</taxon>
        <taxon>Tracheophyta</taxon>
        <taxon>Spermatophyta</taxon>
        <taxon>Magnoliopsida</taxon>
        <taxon>eudicotyledons</taxon>
        <taxon>Gunneridae</taxon>
        <taxon>Pentapetalae</taxon>
        <taxon>rosids</taxon>
        <taxon>fabids</taxon>
        <taxon>Fagales</taxon>
        <taxon>Juglandaceae</taxon>
        <taxon>Carya</taxon>
    </lineage>
</organism>
<evidence type="ECO:0000313" key="3">
    <source>
        <dbReference type="Proteomes" id="UP000811609"/>
    </source>
</evidence>
<dbReference type="Proteomes" id="UP000811609">
    <property type="component" value="Chromosome 10"/>
</dbReference>
<protein>
    <submittedName>
        <fullName evidence="2">Uncharacterized protein</fullName>
    </submittedName>
</protein>
<evidence type="ECO:0000313" key="2">
    <source>
        <dbReference type="EMBL" id="KAG6638813.1"/>
    </source>
</evidence>
<dbReference type="InterPro" id="IPR007789">
    <property type="entry name" value="DUF688"/>
</dbReference>
<evidence type="ECO:0000256" key="1">
    <source>
        <dbReference type="SAM" id="MobiDB-lite"/>
    </source>
</evidence>
<proteinExistence type="predicted"/>
<dbReference type="PANTHER" id="PTHR33671">
    <property type="entry name" value="N-METHYLTRANSFERASE, PUTATIVE (DUF688)-RELATED"/>
    <property type="match status" value="1"/>
</dbReference>
<feature type="compositionally biased region" description="Polar residues" evidence="1">
    <location>
        <begin position="186"/>
        <end position="202"/>
    </location>
</feature>
<accession>A0A8T1PB98</accession>
<gene>
    <name evidence="2" type="ORF">CIPAW_10G059700</name>
</gene>
<feature type="region of interest" description="Disordered" evidence="1">
    <location>
        <begin position="398"/>
        <end position="424"/>
    </location>
</feature>
<sequence>MNAPLFTNSFFFIFCSVDELIFPCSLELHGIILGVKITKNSDLPRRFSSQSASEDRRNRKIIEHLLPDRQLSLPFYQSELDLVQVTERVTVPFHWEKIPGRAKDGSGPEPSPSEEASVTPRLPPARFMNITKLPSEKECDNTNSLWGQIVPYTSTDKECSREGINEKGGLGLEDDDDVYSDAHDTLSPTDSFSMNYSASGLSGSDGPDVKPSGTFSTDPQTLDFMMSRFLPAARAMALQPPQYASRKQGASLEQPRKVNRVASEDRWHLLNQNGSNIIPLYSQNEDEEESEDEDDEYDTSGNNSAKVCGLFPGLCFKNSLCLLSPVPVMKVGTLSHVSSTREIVRPRRTVRSQSQIVQKHAWNAVDKSQSDYRVRSGELQKVDKKRNGEYSRLTRSGDLQTLGRSSPYTRSQGAGVSPYRNEAPQSPFRSVSFLGLPKEIENLKANRFSLCNEGSNKNKQRSGPMCPAVEKTLYVDTVNNAKLAFSNSSSSVTQEWTDSAHEDVEKSLERRGSEDTTNTKSIFQDIKCLNISNKGATLDTFVSVDADISSLSAISHPKGQEVTIEDSGQNQGIDRRSSLECSKLTTVGHLNISSDQILKADGPGNADASSVSIHPPLPKSPSDSWLWRTLPILPSISSRKQEYKTSSTNTKWEAIVKSSHLHHDHVRYSEELITHIPATQNLLQRPP</sequence>
<comment type="caution">
    <text evidence="2">The sequence shown here is derived from an EMBL/GenBank/DDBJ whole genome shotgun (WGS) entry which is preliminary data.</text>
</comment>
<name>A0A8T1PB98_CARIL</name>
<feature type="region of interest" description="Disordered" evidence="1">
    <location>
        <begin position="494"/>
        <end position="516"/>
    </location>
</feature>
<dbReference type="PANTHER" id="PTHR33671:SF3">
    <property type="entry name" value="F28N24.8 PROTEIN"/>
    <property type="match status" value="1"/>
</dbReference>
<feature type="compositionally biased region" description="Polar residues" evidence="1">
    <location>
        <begin position="398"/>
        <end position="414"/>
    </location>
</feature>
<feature type="compositionally biased region" description="Basic and acidic residues" evidence="1">
    <location>
        <begin position="498"/>
        <end position="514"/>
    </location>
</feature>
<keyword evidence="3" id="KW-1185">Reference proteome</keyword>
<feature type="compositionally biased region" description="Acidic residues" evidence="1">
    <location>
        <begin position="284"/>
        <end position="298"/>
    </location>
</feature>